<gene>
    <name evidence="2" type="ORF">METZ01_LOCUS142277</name>
</gene>
<dbReference type="CDD" id="cd21109">
    <property type="entry name" value="SPASM"/>
    <property type="match status" value="1"/>
</dbReference>
<organism evidence="2">
    <name type="scientific">marine metagenome</name>
    <dbReference type="NCBI Taxonomy" id="408172"/>
    <lineage>
        <taxon>unclassified sequences</taxon>
        <taxon>metagenomes</taxon>
        <taxon>ecological metagenomes</taxon>
    </lineage>
</organism>
<reference evidence="2" key="1">
    <citation type="submission" date="2018-05" db="EMBL/GenBank/DDBJ databases">
        <authorList>
            <person name="Lanie J.A."/>
            <person name="Ng W.-L."/>
            <person name="Kazmierczak K.M."/>
            <person name="Andrzejewski T.M."/>
            <person name="Davidsen T.M."/>
            <person name="Wayne K.J."/>
            <person name="Tettelin H."/>
            <person name="Glass J.I."/>
            <person name="Rusch D."/>
            <person name="Podicherti R."/>
            <person name="Tsui H.-C.T."/>
            <person name="Winkler M.E."/>
        </authorList>
    </citation>
    <scope>NUCLEOTIDE SEQUENCE</scope>
</reference>
<evidence type="ECO:0000313" key="2">
    <source>
        <dbReference type="EMBL" id="SVA89423.1"/>
    </source>
</evidence>
<dbReference type="Gene3D" id="3.20.20.70">
    <property type="entry name" value="Aldolase class I"/>
    <property type="match status" value="1"/>
</dbReference>
<evidence type="ECO:0000259" key="1">
    <source>
        <dbReference type="Pfam" id="PF13186"/>
    </source>
</evidence>
<feature type="domain" description="4Fe4S-binding SPASM" evidence="1">
    <location>
        <begin position="6"/>
        <end position="61"/>
    </location>
</feature>
<dbReference type="Pfam" id="PF13186">
    <property type="entry name" value="SPASM"/>
    <property type="match status" value="1"/>
</dbReference>
<sequence length="62" mass="6921">MSETYCKLPWGHLGTNPNGTAKLCCIADENSIAKDKNGDKLNLSKDSISDIMNSDWYKNTRL</sequence>
<protein>
    <recommendedName>
        <fullName evidence="1">4Fe4S-binding SPASM domain-containing protein</fullName>
    </recommendedName>
</protein>
<dbReference type="InterPro" id="IPR013785">
    <property type="entry name" value="Aldolase_TIM"/>
</dbReference>
<dbReference type="EMBL" id="UINC01021581">
    <property type="protein sequence ID" value="SVA89423.1"/>
    <property type="molecule type" value="Genomic_DNA"/>
</dbReference>
<feature type="non-terminal residue" evidence="2">
    <location>
        <position position="62"/>
    </location>
</feature>
<proteinExistence type="predicted"/>
<accession>A0A381ZL00</accession>
<dbReference type="InterPro" id="IPR023885">
    <property type="entry name" value="4Fe4S-binding_SPASM_dom"/>
</dbReference>
<name>A0A381ZL00_9ZZZZ</name>
<dbReference type="AlphaFoldDB" id="A0A381ZL00"/>